<dbReference type="GO" id="GO:0016787">
    <property type="term" value="F:hydrolase activity"/>
    <property type="evidence" value="ECO:0007669"/>
    <property type="project" value="UniProtKB-KW"/>
</dbReference>
<keyword evidence="2" id="KW-0378">Hydrolase</keyword>
<keyword evidence="3" id="KW-1185">Reference proteome</keyword>
<dbReference type="GeneID" id="54412492"/>
<dbReference type="InterPro" id="IPR029058">
    <property type="entry name" value="AB_hydrolase_fold"/>
</dbReference>
<dbReference type="RefSeq" id="XP_033520205.1">
    <property type="nucleotide sequence ID" value="XM_033672060.1"/>
</dbReference>
<reference evidence="2" key="1">
    <citation type="journal article" date="2020" name="Stud. Mycol.">
        <title>101 Dothideomycetes genomes: a test case for predicting lifestyles and emergence of pathogens.</title>
        <authorList>
            <person name="Haridas S."/>
            <person name="Albert R."/>
            <person name="Binder M."/>
            <person name="Bloem J."/>
            <person name="Labutti K."/>
            <person name="Salamov A."/>
            <person name="Andreopoulos B."/>
            <person name="Baker S."/>
            <person name="Barry K."/>
            <person name="Bills G."/>
            <person name="Bluhm B."/>
            <person name="Cannon C."/>
            <person name="Castanera R."/>
            <person name="Culley D."/>
            <person name="Daum C."/>
            <person name="Ezra D."/>
            <person name="Gonzalez J."/>
            <person name="Henrissat B."/>
            <person name="Kuo A."/>
            <person name="Liang C."/>
            <person name="Lipzen A."/>
            <person name="Lutzoni F."/>
            <person name="Magnuson J."/>
            <person name="Mondo S."/>
            <person name="Nolan M."/>
            <person name="Ohm R."/>
            <person name="Pangilinan J."/>
            <person name="Park H.-J."/>
            <person name="Ramirez L."/>
            <person name="Alfaro M."/>
            <person name="Sun H."/>
            <person name="Tritt A."/>
            <person name="Yoshinaga Y."/>
            <person name="Zwiers L.-H."/>
            <person name="Turgeon B."/>
            <person name="Goodwin S."/>
            <person name="Spatafora J."/>
            <person name="Crous P."/>
            <person name="Grigoriev I."/>
        </authorList>
    </citation>
    <scope>NUCLEOTIDE SEQUENCE</scope>
    <source>
        <strain evidence="2">CBS 119687</strain>
    </source>
</reference>
<dbReference type="OrthoDB" id="1263307at2759"/>
<dbReference type="EMBL" id="ML977515">
    <property type="protein sequence ID" value="KAF2125813.1"/>
    <property type="molecule type" value="Genomic_DNA"/>
</dbReference>
<proteinExistence type="predicted"/>
<dbReference type="InterPro" id="IPR052897">
    <property type="entry name" value="Sec-Metab_Biosynth_Hydrolase"/>
</dbReference>
<name>A0A6A6A3T4_9PLEO</name>
<evidence type="ECO:0000313" key="3">
    <source>
        <dbReference type="Proteomes" id="UP000799771"/>
    </source>
</evidence>
<dbReference type="PANTHER" id="PTHR37017:SF13">
    <property type="entry name" value="AB HYDROLASE-1 DOMAIN-CONTAINING PROTEIN"/>
    <property type="match status" value="1"/>
</dbReference>
<dbReference type="Pfam" id="PF12697">
    <property type="entry name" value="Abhydrolase_6"/>
    <property type="match status" value="1"/>
</dbReference>
<accession>A0A6A6A3T4</accession>
<evidence type="ECO:0000313" key="2">
    <source>
        <dbReference type="EMBL" id="KAF2125813.1"/>
    </source>
</evidence>
<organism evidence="2 3">
    <name type="scientific">Dothidotthia symphoricarpi CBS 119687</name>
    <dbReference type="NCBI Taxonomy" id="1392245"/>
    <lineage>
        <taxon>Eukaryota</taxon>
        <taxon>Fungi</taxon>
        <taxon>Dikarya</taxon>
        <taxon>Ascomycota</taxon>
        <taxon>Pezizomycotina</taxon>
        <taxon>Dothideomycetes</taxon>
        <taxon>Pleosporomycetidae</taxon>
        <taxon>Pleosporales</taxon>
        <taxon>Dothidotthiaceae</taxon>
        <taxon>Dothidotthia</taxon>
    </lineage>
</organism>
<dbReference type="Proteomes" id="UP000799771">
    <property type="component" value="Unassembled WGS sequence"/>
</dbReference>
<gene>
    <name evidence="2" type="ORF">P153DRAFT_408727</name>
</gene>
<dbReference type="PANTHER" id="PTHR37017">
    <property type="entry name" value="AB HYDROLASE-1 DOMAIN-CONTAINING PROTEIN-RELATED"/>
    <property type="match status" value="1"/>
</dbReference>
<protein>
    <submittedName>
        <fullName evidence="2">Alpha/beta-hydrolase</fullName>
    </submittedName>
</protein>
<dbReference type="InterPro" id="IPR000073">
    <property type="entry name" value="AB_hydrolase_1"/>
</dbReference>
<dbReference type="AlphaFoldDB" id="A0A6A6A3T4"/>
<sequence>MTPNPTILLIPGSFAPPTIYHPLITALRTASHPALVLTLPSTQKRHPLPPATMHDDASLIRAVTEALIAQGKQVVVVCHSYGGVPTSEALVGLGVGKEGGGGVRRIVYFTAVVPRVGERQVDAVGMAGGMVEGAVDGYMHTAPHLLAQAIGNDLPTWEEAYELASLLPHHSAASFTEAVTRVAYESIPASYILCERDFIISPELQEGFIGVLREGGREVGVVRLDAGHCANWSRVGEVVGGILGEAGRV</sequence>
<dbReference type="Gene3D" id="3.40.50.1820">
    <property type="entry name" value="alpha/beta hydrolase"/>
    <property type="match status" value="1"/>
</dbReference>
<evidence type="ECO:0000259" key="1">
    <source>
        <dbReference type="Pfam" id="PF12697"/>
    </source>
</evidence>
<dbReference type="SUPFAM" id="SSF53474">
    <property type="entry name" value="alpha/beta-Hydrolases"/>
    <property type="match status" value="1"/>
</dbReference>
<feature type="domain" description="AB hydrolase-1" evidence="1">
    <location>
        <begin position="7"/>
        <end position="238"/>
    </location>
</feature>